<evidence type="ECO:0000313" key="1">
    <source>
        <dbReference type="EMBL" id="MFF5293062.1"/>
    </source>
</evidence>
<dbReference type="Proteomes" id="UP001602245">
    <property type="component" value="Unassembled WGS sequence"/>
</dbReference>
<keyword evidence="2" id="KW-1185">Reference proteome</keyword>
<reference evidence="1 2" key="1">
    <citation type="submission" date="2024-10" db="EMBL/GenBank/DDBJ databases">
        <title>The Natural Products Discovery Center: Release of the First 8490 Sequenced Strains for Exploring Actinobacteria Biosynthetic Diversity.</title>
        <authorList>
            <person name="Kalkreuter E."/>
            <person name="Kautsar S.A."/>
            <person name="Yang D."/>
            <person name="Bader C.D."/>
            <person name="Teijaro C.N."/>
            <person name="Fluegel L."/>
            <person name="Davis C.M."/>
            <person name="Simpson J.R."/>
            <person name="Lauterbach L."/>
            <person name="Steele A.D."/>
            <person name="Gui C."/>
            <person name="Meng S."/>
            <person name="Li G."/>
            <person name="Viehrig K."/>
            <person name="Ye F."/>
            <person name="Su P."/>
            <person name="Kiefer A.F."/>
            <person name="Nichols A."/>
            <person name="Cepeda A.J."/>
            <person name="Yan W."/>
            <person name="Fan B."/>
            <person name="Jiang Y."/>
            <person name="Adhikari A."/>
            <person name="Zheng C.-J."/>
            <person name="Schuster L."/>
            <person name="Cowan T.M."/>
            <person name="Smanski M.J."/>
            <person name="Chevrette M.G."/>
            <person name="De Carvalho L.P.S."/>
            <person name="Shen B."/>
        </authorList>
    </citation>
    <scope>NUCLEOTIDE SEQUENCE [LARGE SCALE GENOMIC DNA]</scope>
    <source>
        <strain evidence="1 2">NPDC000087</strain>
    </source>
</reference>
<name>A0ABW6WID5_9ACTN</name>
<proteinExistence type="predicted"/>
<organism evidence="1 2">
    <name type="scientific">Paractinoplanes globisporus</name>
    <dbReference type="NCBI Taxonomy" id="113565"/>
    <lineage>
        <taxon>Bacteria</taxon>
        <taxon>Bacillati</taxon>
        <taxon>Actinomycetota</taxon>
        <taxon>Actinomycetes</taxon>
        <taxon>Micromonosporales</taxon>
        <taxon>Micromonosporaceae</taxon>
        <taxon>Paractinoplanes</taxon>
    </lineage>
</organism>
<dbReference type="EMBL" id="JBIAZU010000005">
    <property type="protein sequence ID" value="MFF5293062.1"/>
    <property type="molecule type" value="Genomic_DNA"/>
</dbReference>
<evidence type="ECO:0000313" key="2">
    <source>
        <dbReference type="Proteomes" id="UP001602245"/>
    </source>
</evidence>
<dbReference type="RefSeq" id="WP_020512411.1">
    <property type="nucleotide sequence ID" value="NZ_JBIAZU010000005.1"/>
</dbReference>
<comment type="caution">
    <text evidence="1">The sequence shown here is derived from an EMBL/GenBank/DDBJ whole genome shotgun (WGS) entry which is preliminary data.</text>
</comment>
<gene>
    <name evidence="1" type="ORF">ACFY35_26795</name>
</gene>
<sequence>MALPDPVFDLIDADLAGLSDEQVGQRLDRTLRALGYGTEQEPKAGPETADVLLGATGAGRGDPREQANADAARRWWEATDAVVASPADDPWRELAEFRRSGECQGRAVDAQLQRILDCAHREAKLIIVEASLEAKRIRDDARADAEKIRWQALHEAWTANEAALLRHKPRPSTIAAEPVSAHDC</sequence>
<accession>A0ABW6WID5</accession>
<protein>
    <submittedName>
        <fullName evidence="1">Uncharacterized protein</fullName>
    </submittedName>
</protein>